<reference evidence="2" key="1">
    <citation type="journal article" date="2020" name="Stud. Mycol.">
        <title>101 Dothideomycetes genomes: a test case for predicting lifestyles and emergence of pathogens.</title>
        <authorList>
            <person name="Haridas S."/>
            <person name="Albert R."/>
            <person name="Binder M."/>
            <person name="Bloem J."/>
            <person name="Labutti K."/>
            <person name="Salamov A."/>
            <person name="Andreopoulos B."/>
            <person name="Baker S."/>
            <person name="Barry K."/>
            <person name="Bills G."/>
            <person name="Bluhm B."/>
            <person name="Cannon C."/>
            <person name="Castanera R."/>
            <person name="Culley D."/>
            <person name="Daum C."/>
            <person name="Ezra D."/>
            <person name="Gonzalez J."/>
            <person name="Henrissat B."/>
            <person name="Kuo A."/>
            <person name="Liang C."/>
            <person name="Lipzen A."/>
            <person name="Lutzoni F."/>
            <person name="Magnuson J."/>
            <person name="Mondo S."/>
            <person name="Nolan M."/>
            <person name="Ohm R."/>
            <person name="Pangilinan J."/>
            <person name="Park H.-J."/>
            <person name="Ramirez L."/>
            <person name="Alfaro M."/>
            <person name="Sun H."/>
            <person name="Tritt A."/>
            <person name="Yoshinaga Y."/>
            <person name="Zwiers L.-H."/>
            <person name="Turgeon B."/>
            <person name="Goodwin S."/>
            <person name="Spatafora J."/>
            <person name="Crous P."/>
            <person name="Grigoriev I."/>
        </authorList>
    </citation>
    <scope>NUCLEOTIDE SEQUENCE</scope>
    <source>
        <strain evidence="2">CBS 101060</strain>
    </source>
</reference>
<organism evidence="2 3">
    <name type="scientific">Patellaria atrata CBS 101060</name>
    <dbReference type="NCBI Taxonomy" id="1346257"/>
    <lineage>
        <taxon>Eukaryota</taxon>
        <taxon>Fungi</taxon>
        <taxon>Dikarya</taxon>
        <taxon>Ascomycota</taxon>
        <taxon>Pezizomycotina</taxon>
        <taxon>Dothideomycetes</taxon>
        <taxon>Dothideomycetes incertae sedis</taxon>
        <taxon>Patellariales</taxon>
        <taxon>Patellariaceae</taxon>
        <taxon>Patellaria</taxon>
    </lineage>
</organism>
<keyword evidence="3" id="KW-1185">Reference proteome</keyword>
<evidence type="ECO:0000313" key="3">
    <source>
        <dbReference type="Proteomes" id="UP000799429"/>
    </source>
</evidence>
<comment type="caution">
    <text evidence="2">The sequence shown here is derived from an EMBL/GenBank/DDBJ whole genome shotgun (WGS) entry which is preliminary data.</text>
</comment>
<gene>
    <name evidence="2" type="ORF">M501DRAFT_1015129</name>
</gene>
<name>A0A9P4SCG7_9PEZI</name>
<accession>A0A9P4SCG7</accession>
<dbReference type="AlphaFoldDB" id="A0A9P4SCG7"/>
<evidence type="ECO:0000256" key="1">
    <source>
        <dbReference type="SAM" id="MobiDB-lite"/>
    </source>
</evidence>
<feature type="compositionally biased region" description="Polar residues" evidence="1">
    <location>
        <begin position="366"/>
        <end position="376"/>
    </location>
</feature>
<dbReference type="EMBL" id="MU006093">
    <property type="protein sequence ID" value="KAF2840047.1"/>
    <property type="molecule type" value="Genomic_DNA"/>
</dbReference>
<feature type="region of interest" description="Disordered" evidence="1">
    <location>
        <begin position="246"/>
        <end position="284"/>
    </location>
</feature>
<dbReference type="Proteomes" id="UP000799429">
    <property type="component" value="Unassembled WGS sequence"/>
</dbReference>
<proteinExistence type="predicted"/>
<sequence length="754" mass="85958">MSVKQLNQGAPAILLRSDLPACMEILKLDSNFSVAIVEDSELNYVLCSSKFVYKTFGADFAVKINEKLDNSKKEKEAVDMMYLDPEEVNKILTYINSPSLLLDDRCWSELGLLKFTTAENTESTFAKFMDYAFKDIGTTIEREYIFDPAHYSTIQQCSSSQNYGTTPDPGESSNDVLDWVKEVLEYTRYETPKSSTTSIDAPTTCYKPDTTKFIPRSLFPEKQDLFHHTSDRVTVPPDMDTILNPITKGKQKSSHTHPEKVNNLPKSPYFESSINTTDSGSPVDKERDALMKALEEEEPDIGSRGDIINDPKLWVHFVADYNRKTDKNRIKFKQPQHSQNQISLLVAVKMLVTIRPSILSPPRTFRLSNPTQSDQVTKVKVPALPRPPTKTQGNSTGEERESKDSLEEARLRLGQAISGFNAVTKSFNSKTRHSHQPDLFKYTPKIDIHAEKTADFNVAIHMSLAYLLRDYCHTDNEMKYIATYMTALRDTRPEWAKEANRIGELMRSTQSADDYLDDHLLQICGLHREIELLKCILGDHDIFSKHRVADVLRHLYSKLRPETLRKRVSSGMALKQMFTEFRMRVTIDRIDALYSSCLRTVKIAQAEGLCGLVSTIDLDVATLTIDIEHIKSYDMRTFDTLPGEVRNRIYSYCEGVDPDDASYPEHSPVDIIGSKPGPLGQVNSQLRKEYLSFYYNHRTFVVPLMMGEEIGGSYEIFRDWLVKSVRPYAGSVRHVKFTLWSPMSPHREESMVDS</sequence>
<protein>
    <submittedName>
        <fullName evidence="2">Uncharacterized protein</fullName>
    </submittedName>
</protein>
<feature type="compositionally biased region" description="Polar residues" evidence="1">
    <location>
        <begin position="270"/>
        <end position="280"/>
    </location>
</feature>
<evidence type="ECO:0000313" key="2">
    <source>
        <dbReference type="EMBL" id="KAF2840047.1"/>
    </source>
</evidence>
<feature type="region of interest" description="Disordered" evidence="1">
    <location>
        <begin position="363"/>
        <end position="406"/>
    </location>
</feature>
<feature type="compositionally biased region" description="Basic and acidic residues" evidence="1">
    <location>
        <begin position="397"/>
        <end position="406"/>
    </location>
</feature>